<feature type="transmembrane region" description="Helical" evidence="6">
    <location>
        <begin position="44"/>
        <end position="63"/>
    </location>
</feature>
<dbReference type="OrthoDB" id="2602718at2"/>
<keyword evidence="2" id="KW-1003">Cell membrane</keyword>
<dbReference type="EMBL" id="CP022437">
    <property type="protein sequence ID" value="ASN04817.1"/>
    <property type="molecule type" value="Genomic_DNA"/>
</dbReference>
<dbReference type="AlphaFoldDB" id="A0A221MB12"/>
<evidence type="ECO:0000256" key="3">
    <source>
        <dbReference type="ARBA" id="ARBA00022692"/>
    </source>
</evidence>
<feature type="transmembrane region" description="Helical" evidence="6">
    <location>
        <begin position="139"/>
        <end position="160"/>
    </location>
</feature>
<dbReference type="PANTHER" id="PTHR33545:SF5">
    <property type="entry name" value="UPF0750 MEMBRANE PROTEIN YITT"/>
    <property type="match status" value="1"/>
</dbReference>
<sequence>MLKKSVFILFGSLLIALGINLFIIPNHLLDGGIIGIGLIAKYTLGLKPGLTIIVLSLPIYLFAWKYDRPYFYNGLHGLLISSFFIDLFHPLSHIFSNPILISSIGGGILIGIGISFMLATKSSAGGTDLLALMISKTTAINVGILIFIIDVIVIFLGWLLIPNAHIFYSGIMIVVVGITTSVATSITKPNS</sequence>
<feature type="transmembrane region" description="Helical" evidence="6">
    <location>
        <begin position="7"/>
        <end position="24"/>
    </location>
</feature>
<accession>A0A221MB12</accession>
<reference evidence="7 8" key="1">
    <citation type="journal article" date="2003" name="Int. J. Syst. Evol. Microbiol.">
        <title>Virgibacillus carmonensis sp. nov., Virgibacillus necropolis sp. nov. and Virgibacillus picturae sp. nov., three novel species isolated from deteriorated mural paintings, transfer of the species of the genus salibacillus to Virgibacillus, as Virgibacillus marismortui comb. nov. and Virgibacillus salexigens comb. nov., and emended description of the genus Virgibacillus.</title>
        <authorList>
            <person name="Heyrman J."/>
            <person name="Logan N.A."/>
            <person name="Busse H.J."/>
            <person name="Balcaen A."/>
            <person name="Lebbe L."/>
            <person name="Rodriguez-Diaz M."/>
            <person name="Swings J."/>
            <person name="De Vos P."/>
        </authorList>
    </citation>
    <scope>NUCLEOTIDE SEQUENCE [LARGE SCALE GENOMIC DNA]</scope>
    <source>
        <strain evidence="7 8">LMG 19488</strain>
    </source>
</reference>
<evidence type="ECO:0008006" key="9">
    <source>
        <dbReference type="Google" id="ProtNLM"/>
    </source>
</evidence>
<evidence type="ECO:0000256" key="5">
    <source>
        <dbReference type="ARBA" id="ARBA00023136"/>
    </source>
</evidence>
<dbReference type="PANTHER" id="PTHR33545">
    <property type="entry name" value="UPF0750 MEMBRANE PROTEIN YITT-RELATED"/>
    <property type="match status" value="1"/>
</dbReference>
<keyword evidence="3 6" id="KW-0812">Transmembrane</keyword>
<dbReference type="Pfam" id="PF02588">
    <property type="entry name" value="YitT_membrane"/>
    <property type="match status" value="1"/>
</dbReference>
<dbReference type="InterPro" id="IPR003740">
    <property type="entry name" value="YitT"/>
</dbReference>
<evidence type="ECO:0000256" key="4">
    <source>
        <dbReference type="ARBA" id="ARBA00022989"/>
    </source>
</evidence>
<dbReference type="KEGG" id="vne:CFK40_07215"/>
<gene>
    <name evidence="7" type="ORF">CFK40_07215</name>
</gene>
<organism evidence="7 8">
    <name type="scientific">Virgibacillus necropolis</name>
    <dbReference type="NCBI Taxonomy" id="163877"/>
    <lineage>
        <taxon>Bacteria</taxon>
        <taxon>Bacillati</taxon>
        <taxon>Bacillota</taxon>
        <taxon>Bacilli</taxon>
        <taxon>Bacillales</taxon>
        <taxon>Bacillaceae</taxon>
        <taxon>Virgibacillus</taxon>
    </lineage>
</organism>
<dbReference type="RefSeq" id="WP_089531668.1">
    <property type="nucleotide sequence ID" value="NZ_CP022437.1"/>
</dbReference>
<feature type="transmembrane region" description="Helical" evidence="6">
    <location>
        <begin position="70"/>
        <end position="88"/>
    </location>
</feature>
<comment type="subcellular location">
    <subcellularLocation>
        <location evidence="1">Cell membrane</location>
        <topology evidence="1">Multi-pass membrane protein</topology>
    </subcellularLocation>
</comment>
<dbReference type="InterPro" id="IPR051461">
    <property type="entry name" value="UPF0750_membrane"/>
</dbReference>
<proteinExistence type="predicted"/>
<evidence type="ECO:0000313" key="8">
    <source>
        <dbReference type="Proteomes" id="UP000204391"/>
    </source>
</evidence>
<dbReference type="GO" id="GO:0005886">
    <property type="term" value="C:plasma membrane"/>
    <property type="evidence" value="ECO:0007669"/>
    <property type="project" value="UniProtKB-SubCell"/>
</dbReference>
<dbReference type="Proteomes" id="UP000204391">
    <property type="component" value="Chromosome"/>
</dbReference>
<evidence type="ECO:0000256" key="1">
    <source>
        <dbReference type="ARBA" id="ARBA00004651"/>
    </source>
</evidence>
<evidence type="ECO:0000313" key="7">
    <source>
        <dbReference type="EMBL" id="ASN04817.1"/>
    </source>
</evidence>
<evidence type="ECO:0000256" key="2">
    <source>
        <dbReference type="ARBA" id="ARBA00022475"/>
    </source>
</evidence>
<keyword evidence="8" id="KW-1185">Reference proteome</keyword>
<protein>
    <recommendedName>
        <fullName evidence="9">YitT family protein</fullName>
    </recommendedName>
</protein>
<keyword evidence="4 6" id="KW-1133">Transmembrane helix</keyword>
<feature type="transmembrane region" description="Helical" evidence="6">
    <location>
        <begin position="94"/>
        <end position="118"/>
    </location>
</feature>
<keyword evidence="5 6" id="KW-0472">Membrane</keyword>
<name>A0A221MB12_9BACI</name>
<evidence type="ECO:0000256" key="6">
    <source>
        <dbReference type="SAM" id="Phobius"/>
    </source>
</evidence>
<feature type="transmembrane region" description="Helical" evidence="6">
    <location>
        <begin position="166"/>
        <end position="186"/>
    </location>
</feature>